<comment type="caution">
    <text evidence="2">The sequence shown here is derived from an EMBL/GenBank/DDBJ whole genome shotgun (WGS) entry which is preliminary data.</text>
</comment>
<protein>
    <submittedName>
        <fullName evidence="2">Uncharacterized protein</fullName>
    </submittedName>
</protein>
<keyword evidence="1" id="KW-1133">Transmembrane helix</keyword>
<dbReference type="STRING" id="1798676.A3B90_00880"/>
<evidence type="ECO:0000313" key="2">
    <source>
        <dbReference type="EMBL" id="OGH66573.1"/>
    </source>
</evidence>
<sequence>MNEENIEEKVAAEVLGKKKSGTLFGVTCILITLLIAGYFIWNNLDKKTVQGGKVSTTESQSVSTSTNFTPEFEAAIDKFISTRIAMLSPVPAATGTTFVIRALDHTAPGERLIVYSDATATYTAKGVFSSPEPKKINIVSFDLVPTLSSSSSLQHWDNEGLQLAADYIKAHVSELSPEKEVLGGKFYITNIVFENAGNAVVEYEDGHIALRAHVSFMVDGGKNVEVLKWEMLSNK</sequence>
<feature type="transmembrane region" description="Helical" evidence="1">
    <location>
        <begin position="21"/>
        <end position="41"/>
    </location>
</feature>
<organism evidence="2 3">
    <name type="scientific">Candidatus Magasanikbacteria bacterium RIFCSPHIGHO2_02_FULL_41_13</name>
    <dbReference type="NCBI Taxonomy" id="1798676"/>
    <lineage>
        <taxon>Bacteria</taxon>
        <taxon>Candidatus Magasanikiibacteriota</taxon>
    </lineage>
</organism>
<dbReference type="AlphaFoldDB" id="A0A1F6M4V5"/>
<keyword evidence="1" id="KW-0472">Membrane</keyword>
<evidence type="ECO:0000256" key="1">
    <source>
        <dbReference type="SAM" id="Phobius"/>
    </source>
</evidence>
<reference evidence="2 3" key="1">
    <citation type="journal article" date="2016" name="Nat. Commun.">
        <title>Thousands of microbial genomes shed light on interconnected biogeochemical processes in an aquifer system.</title>
        <authorList>
            <person name="Anantharaman K."/>
            <person name="Brown C.T."/>
            <person name="Hug L.A."/>
            <person name="Sharon I."/>
            <person name="Castelle C.J."/>
            <person name="Probst A.J."/>
            <person name="Thomas B.C."/>
            <person name="Singh A."/>
            <person name="Wilkins M.J."/>
            <person name="Karaoz U."/>
            <person name="Brodie E.L."/>
            <person name="Williams K.H."/>
            <person name="Hubbard S.S."/>
            <person name="Banfield J.F."/>
        </authorList>
    </citation>
    <scope>NUCLEOTIDE SEQUENCE [LARGE SCALE GENOMIC DNA]</scope>
</reference>
<evidence type="ECO:0000313" key="3">
    <source>
        <dbReference type="Proteomes" id="UP000178742"/>
    </source>
</evidence>
<gene>
    <name evidence="2" type="ORF">A3B90_00880</name>
</gene>
<name>A0A1F6M4V5_9BACT</name>
<proteinExistence type="predicted"/>
<dbReference type="Proteomes" id="UP000178742">
    <property type="component" value="Unassembled WGS sequence"/>
</dbReference>
<keyword evidence="1" id="KW-0812">Transmembrane</keyword>
<accession>A0A1F6M4V5</accession>
<dbReference type="EMBL" id="MFPX01000015">
    <property type="protein sequence ID" value="OGH66573.1"/>
    <property type="molecule type" value="Genomic_DNA"/>
</dbReference>